<reference evidence="2" key="1">
    <citation type="journal article" date="2022" name="Int. J. Mol. Sci.">
        <title>Draft Genome of Tanacetum Coccineum: Genomic Comparison of Closely Related Tanacetum-Family Plants.</title>
        <authorList>
            <person name="Yamashiro T."/>
            <person name="Shiraishi A."/>
            <person name="Nakayama K."/>
            <person name="Satake H."/>
        </authorList>
    </citation>
    <scope>NUCLEOTIDE SEQUENCE</scope>
</reference>
<feature type="region of interest" description="Disordered" evidence="1">
    <location>
        <begin position="183"/>
        <end position="213"/>
    </location>
</feature>
<keyword evidence="3" id="KW-1185">Reference proteome</keyword>
<feature type="compositionally biased region" description="Basic and acidic residues" evidence="1">
    <location>
        <begin position="197"/>
        <end position="213"/>
    </location>
</feature>
<feature type="compositionally biased region" description="Basic and acidic residues" evidence="1">
    <location>
        <begin position="443"/>
        <end position="454"/>
    </location>
</feature>
<evidence type="ECO:0000256" key="1">
    <source>
        <dbReference type="SAM" id="MobiDB-lite"/>
    </source>
</evidence>
<feature type="region of interest" description="Disordered" evidence="1">
    <location>
        <begin position="412"/>
        <end position="488"/>
    </location>
</feature>
<name>A0ABQ5H7B0_9ASTR</name>
<gene>
    <name evidence="2" type="ORF">Tco_1058075</name>
</gene>
<accession>A0ABQ5H7B0</accession>
<comment type="caution">
    <text evidence="2">The sequence shown here is derived from an EMBL/GenBank/DDBJ whole genome shotgun (WGS) entry which is preliminary data.</text>
</comment>
<sequence>MLDALLVPIDKQVKIRFSNFRIALEKSQPDVIYKFWHTLHYDLTAKAYLFIIDDQTFEVNADLLSKALQITLEVSDCPFIIPPLKNEIVSFINKLGYSGHLTTISGIRGMVTVYKQAATYLAFGMPIPIVMLNDDIKASTAYVEYLSKSSGTQLAKGRGKSKGRITKKDLEVALNNIRVPKKKRTETVFEETPQSEVHQESDEKALDHSKKLKGVERMSKTAEFLLQLRKAKKESKQEFILQQRPRGSSEGSGVTSKFQLNSDENDGASDKEKDEAEKAEEEQAREDHTMTELAKIKQPEKVQAKESVPKPQFINDNPEVSLTDVLKEPEAEVQSLVDVLIKPEKAAKQSMPKYSATPFDQAALDEYDQKEKLLKLMRKSKSYDKHPHHRALYDTLMLSLIVDEDDMDKHLEEQSTLKKIRRDDQDQDPPSDLEKEKKKRKHKDSESSKKDKDQAGSSKKGKSPSKSSNTDKSVHADETVHDVEMDARESVEEYVVDIVDPSQADASVPKRDTLFWFKQPMVKRPESPDPEWYKEPTVDDAPE</sequence>
<dbReference type="Proteomes" id="UP001151760">
    <property type="component" value="Unassembled WGS sequence"/>
</dbReference>
<organism evidence="2 3">
    <name type="scientific">Tanacetum coccineum</name>
    <dbReference type="NCBI Taxonomy" id="301880"/>
    <lineage>
        <taxon>Eukaryota</taxon>
        <taxon>Viridiplantae</taxon>
        <taxon>Streptophyta</taxon>
        <taxon>Embryophyta</taxon>
        <taxon>Tracheophyta</taxon>
        <taxon>Spermatophyta</taxon>
        <taxon>Magnoliopsida</taxon>
        <taxon>eudicotyledons</taxon>
        <taxon>Gunneridae</taxon>
        <taxon>Pentapetalae</taxon>
        <taxon>asterids</taxon>
        <taxon>campanulids</taxon>
        <taxon>Asterales</taxon>
        <taxon>Asteraceae</taxon>
        <taxon>Asteroideae</taxon>
        <taxon>Anthemideae</taxon>
        <taxon>Anthemidinae</taxon>
        <taxon>Tanacetum</taxon>
    </lineage>
</organism>
<feature type="compositionally biased region" description="Basic and acidic residues" evidence="1">
    <location>
        <begin position="268"/>
        <end position="308"/>
    </location>
</feature>
<reference evidence="2" key="2">
    <citation type="submission" date="2022-01" db="EMBL/GenBank/DDBJ databases">
        <authorList>
            <person name="Yamashiro T."/>
            <person name="Shiraishi A."/>
            <person name="Satake H."/>
            <person name="Nakayama K."/>
        </authorList>
    </citation>
    <scope>NUCLEOTIDE SEQUENCE</scope>
</reference>
<feature type="region of interest" description="Disordered" evidence="1">
    <location>
        <begin position="235"/>
        <end position="317"/>
    </location>
</feature>
<feature type="compositionally biased region" description="Basic and acidic residues" evidence="1">
    <location>
        <begin position="472"/>
        <end position="488"/>
    </location>
</feature>
<proteinExistence type="predicted"/>
<protein>
    <submittedName>
        <fullName evidence="2">Uncharacterized protein</fullName>
    </submittedName>
</protein>
<evidence type="ECO:0000313" key="2">
    <source>
        <dbReference type="EMBL" id="GJT83733.1"/>
    </source>
</evidence>
<dbReference type="EMBL" id="BQNB010019288">
    <property type="protein sequence ID" value="GJT83733.1"/>
    <property type="molecule type" value="Genomic_DNA"/>
</dbReference>
<feature type="compositionally biased region" description="Basic and acidic residues" evidence="1">
    <location>
        <begin position="523"/>
        <end position="537"/>
    </location>
</feature>
<evidence type="ECO:0000313" key="3">
    <source>
        <dbReference type="Proteomes" id="UP001151760"/>
    </source>
</evidence>
<feature type="compositionally biased region" description="Basic and acidic residues" evidence="1">
    <location>
        <begin position="412"/>
        <end position="424"/>
    </location>
</feature>
<feature type="region of interest" description="Disordered" evidence="1">
    <location>
        <begin position="522"/>
        <end position="543"/>
    </location>
</feature>
<feature type="compositionally biased region" description="Polar residues" evidence="1">
    <location>
        <begin position="245"/>
        <end position="262"/>
    </location>
</feature>